<dbReference type="OrthoDB" id="14911at2759"/>
<dbReference type="GO" id="GO:0009395">
    <property type="term" value="P:phospholipid catabolic process"/>
    <property type="evidence" value="ECO:0007669"/>
    <property type="project" value="TreeGrafter"/>
</dbReference>
<evidence type="ECO:0000256" key="1">
    <source>
        <dbReference type="ARBA" id="ARBA00012027"/>
    </source>
</evidence>
<protein>
    <recommendedName>
        <fullName evidence="1">phospholipase D</fullName>
        <ecNumber evidence="1">3.1.4.4</ecNumber>
    </recommendedName>
</protein>
<evidence type="ECO:0000256" key="5">
    <source>
        <dbReference type="ARBA" id="ARBA00023098"/>
    </source>
</evidence>
<comment type="caution">
    <text evidence="8">The sequence shown here is derived from an EMBL/GenBank/DDBJ whole genome shotgun (WGS) entry which is preliminary data.</text>
</comment>
<dbReference type="InterPro" id="IPR015679">
    <property type="entry name" value="PLipase_D_fam"/>
</dbReference>
<keyword evidence="9" id="KW-1185">Reference proteome</keyword>
<evidence type="ECO:0000256" key="6">
    <source>
        <dbReference type="SAM" id="MobiDB-lite"/>
    </source>
</evidence>
<proteinExistence type="predicted"/>
<evidence type="ECO:0000259" key="7">
    <source>
        <dbReference type="PROSITE" id="PS50035"/>
    </source>
</evidence>
<dbReference type="STRING" id="6689.A0A423SLD8"/>
<reference evidence="8 9" key="1">
    <citation type="submission" date="2018-04" db="EMBL/GenBank/DDBJ databases">
        <authorList>
            <person name="Zhang X."/>
            <person name="Yuan J."/>
            <person name="Li F."/>
            <person name="Xiang J."/>
        </authorList>
    </citation>
    <scope>NUCLEOTIDE SEQUENCE [LARGE SCALE GENOMIC DNA]</scope>
    <source>
        <tissue evidence="8">Muscle</tissue>
    </source>
</reference>
<dbReference type="EC" id="3.1.4.4" evidence="1"/>
<evidence type="ECO:0000256" key="3">
    <source>
        <dbReference type="ARBA" id="ARBA00022801"/>
    </source>
</evidence>
<keyword evidence="5" id="KW-0443">Lipid metabolism</keyword>
<evidence type="ECO:0000256" key="2">
    <source>
        <dbReference type="ARBA" id="ARBA00022737"/>
    </source>
</evidence>
<reference evidence="8 9" key="2">
    <citation type="submission" date="2019-01" db="EMBL/GenBank/DDBJ databases">
        <title>The decoding of complex shrimp genome reveals the adaptation for benthos swimmer, frequently molting mechanism and breeding impact on genome.</title>
        <authorList>
            <person name="Sun Y."/>
            <person name="Gao Y."/>
            <person name="Yu Y."/>
        </authorList>
    </citation>
    <scope>NUCLEOTIDE SEQUENCE [LARGE SCALE GENOMIC DNA]</scope>
    <source>
        <tissue evidence="8">Muscle</tissue>
    </source>
</reference>
<feature type="compositionally biased region" description="Basic and acidic residues" evidence="6">
    <location>
        <begin position="303"/>
        <end position="319"/>
    </location>
</feature>
<dbReference type="AlphaFoldDB" id="A0A423SLD8"/>
<keyword evidence="3" id="KW-0378">Hydrolase</keyword>
<organism evidence="8 9">
    <name type="scientific">Penaeus vannamei</name>
    <name type="common">Whiteleg shrimp</name>
    <name type="synonym">Litopenaeus vannamei</name>
    <dbReference type="NCBI Taxonomy" id="6689"/>
    <lineage>
        <taxon>Eukaryota</taxon>
        <taxon>Metazoa</taxon>
        <taxon>Ecdysozoa</taxon>
        <taxon>Arthropoda</taxon>
        <taxon>Crustacea</taxon>
        <taxon>Multicrustacea</taxon>
        <taxon>Malacostraca</taxon>
        <taxon>Eumalacostraca</taxon>
        <taxon>Eucarida</taxon>
        <taxon>Decapoda</taxon>
        <taxon>Dendrobranchiata</taxon>
        <taxon>Penaeoidea</taxon>
        <taxon>Penaeidae</taxon>
        <taxon>Penaeus</taxon>
    </lineage>
</organism>
<dbReference type="SUPFAM" id="SSF56024">
    <property type="entry name" value="Phospholipase D/nuclease"/>
    <property type="match status" value="1"/>
</dbReference>
<evidence type="ECO:0000256" key="4">
    <source>
        <dbReference type="ARBA" id="ARBA00022963"/>
    </source>
</evidence>
<feature type="domain" description="PLD phosphodiesterase" evidence="7">
    <location>
        <begin position="224"/>
        <end position="251"/>
    </location>
</feature>
<gene>
    <name evidence="8" type="ORF">C7M84_016987</name>
</gene>
<dbReference type="Gene3D" id="3.30.870.10">
    <property type="entry name" value="Endonuclease Chain A"/>
    <property type="match status" value="1"/>
</dbReference>
<dbReference type="InterPro" id="IPR001736">
    <property type="entry name" value="PLipase_D/transphosphatidylase"/>
</dbReference>
<sequence>MHMRVSGPATLHLLQSFKERWDKEREWRNPETSTCIRSRFRRSSHGQEEAVRVTQVLRSIDDNSAKFENRGRPGLVQVGGSWVDTSIQSGVVEVIRNAQEFLYIESQYFAGSSVHWDCETWDVGDRIFNIIDNAVNTVPYEIIKRIIQKIRLRQQFCVYVVMSMLPDIEYENLLYLIMADSTYICSMTIRMMYHKIGEELRAVGSCLHPTDYLVFLCMGKQEPKPTYVHSKMVIADDCYIVAGSANLIDRSLAGNQDTEIAILAQQLTTCDNQVMTTALHKLPRKLWANRRFVPSSTRSQGRTLERHSQLKELANEGLR</sequence>
<dbReference type="PANTHER" id="PTHR18896">
    <property type="entry name" value="PHOSPHOLIPASE D"/>
    <property type="match status" value="1"/>
</dbReference>
<dbReference type="Proteomes" id="UP000283509">
    <property type="component" value="Unassembled WGS sequence"/>
</dbReference>
<keyword evidence="2" id="KW-0677">Repeat</keyword>
<dbReference type="EMBL" id="QCYY01003149">
    <property type="protein sequence ID" value="ROT65057.1"/>
    <property type="molecule type" value="Genomic_DNA"/>
</dbReference>
<dbReference type="GO" id="GO:0004630">
    <property type="term" value="F:phospholipase D activity"/>
    <property type="evidence" value="ECO:0007669"/>
    <property type="project" value="UniProtKB-EC"/>
</dbReference>
<keyword evidence="4" id="KW-0442">Lipid degradation</keyword>
<name>A0A423SLD8_PENVA</name>
<dbReference type="PANTHER" id="PTHR18896:SF60">
    <property type="entry name" value="PHOSPHOLIPASE D"/>
    <property type="match status" value="1"/>
</dbReference>
<dbReference type="GO" id="GO:0005886">
    <property type="term" value="C:plasma membrane"/>
    <property type="evidence" value="ECO:0007669"/>
    <property type="project" value="TreeGrafter"/>
</dbReference>
<dbReference type="PROSITE" id="PS50035">
    <property type="entry name" value="PLD"/>
    <property type="match status" value="1"/>
</dbReference>
<feature type="region of interest" description="Disordered" evidence="6">
    <location>
        <begin position="297"/>
        <end position="319"/>
    </location>
</feature>
<evidence type="ECO:0000313" key="9">
    <source>
        <dbReference type="Proteomes" id="UP000283509"/>
    </source>
</evidence>
<evidence type="ECO:0000313" key="8">
    <source>
        <dbReference type="EMBL" id="ROT65057.1"/>
    </source>
</evidence>
<accession>A0A423SLD8</accession>